<accession>A0A2Y9BLF5</accession>
<dbReference type="RefSeq" id="WP_109732984.1">
    <property type="nucleotide sequence ID" value="NZ_BAAACK010000015.1"/>
</dbReference>
<feature type="transmembrane region" description="Helical" evidence="10">
    <location>
        <begin position="308"/>
        <end position="330"/>
    </location>
</feature>
<keyword evidence="8 10" id="KW-0472">Membrane</keyword>
<dbReference type="InterPro" id="IPR051327">
    <property type="entry name" value="MATE_MepA_subfamily"/>
</dbReference>
<comment type="similarity">
    <text evidence="2">Belongs to the multi antimicrobial extrusion (MATE) (TC 2.A.66.1) family. MepA subfamily.</text>
</comment>
<dbReference type="GO" id="GO:0015297">
    <property type="term" value="F:antiporter activity"/>
    <property type="evidence" value="ECO:0007669"/>
    <property type="project" value="InterPro"/>
</dbReference>
<keyword evidence="5" id="KW-1003">Cell membrane</keyword>
<reference evidence="11 12" key="1">
    <citation type="submission" date="2018-05" db="EMBL/GenBank/DDBJ databases">
        <title>The Hungate 1000. A catalogue of reference genomes from the rumen microbiome.</title>
        <authorList>
            <person name="Kelly W."/>
        </authorList>
    </citation>
    <scope>NUCLEOTIDE SEQUENCE [LARGE SCALE GENOMIC DNA]</scope>
    <source>
        <strain evidence="11 12">NLAE-zl-C242</strain>
    </source>
</reference>
<dbReference type="GO" id="GO:0046677">
    <property type="term" value="P:response to antibiotic"/>
    <property type="evidence" value="ECO:0007669"/>
    <property type="project" value="UniProtKB-KW"/>
</dbReference>
<keyword evidence="7 10" id="KW-1133">Transmembrane helix</keyword>
<feature type="transmembrane region" description="Helical" evidence="10">
    <location>
        <begin position="383"/>
        <end position="405"/>
    </location>
</feature>
<feature type="transmembrane region" description="Helical" evidence="10">
    <location>
        <begin position="164"/>
        <end position="183"/>
    </location>
</feature>
<dbReference type="Pfam" id="PF01554">
    <property type="entry name" value="MatE"/>
    <property type="match status" value="2"/>
</dbReference>
<feature type="transmembrane region" description="Helical" evidence="10">
    <location>
        <begin position="263"/>
        <end position="287"/>
    </location>
</feature>
<evidence type="ECO:0000256" key="6">
    <source>
        <dbReference type="ARBA" id="ARBA00022692"/>
    </source>
</evidence>
<comment type="subcellular location">
    <subcellularLocation>
        <location evidence="1">Cell membrane</location>
        <topology evidence="1">Multi-pass membrane protein</topology>
    </subcellularLocation>
</comment>
<evidence type="ECO:0000313" key="12">
    <source>
        <dbReference type="Proteomes" id="UP000245845"/>
    </source>
</evidence>
<evidence type="ECO:0000256" key="1">
    <source>
        <dbReference type="ARBA" id="ARBA00004651"/>
    </source>
</evidence>
<dbReference type="InterPro" id="IPR002528">
    <property type="entry name" value="MATE_fam"/>
</dbReference>
<feature type="transmembrane region" description="Helical" evidence="10">
    <location>
        <begin position="87"/>
        <end position="110"/>
    </location>
</feature>
<evidence type="ECO:0000256" key="9">
    <source>
        <dbReference type="ARBA" id="ARBA00023251"/>
    </source>
</evidence>
<dbReference type="GO" id="GO:0005886">
    <property type="term" value="C:plasma membrane"/>
    <property type="evidence" value="ECO:0007669"/>
    <property type="project" value="UniProtKB-SubCell"/>
</dbReference>
<dbReference type="OrthoDB" id="305360at2"/>
<dbReference type="CDD" id="cd13143">
    <property type="entry name" value="MATE_MepA_like"/>
    <property type="match status" value="1"/>
</dbReference>
<feature type="transmembrane region" description="Helical" evidence="10">
    <location>
        <begin position="356"/>
        <end position="376"/>
    </location>
</feature>
<dbReference type="GO" id="GO:0042910">
    <property type="term" value="F:xenobiotic transmembrane transporter activity"/>
    <property type="evidence" value="ECO:0007669"/>
    <property type="project" value="InterPro"/>
</dbReference>
<feature type="transmembrane region" description="Helical" evidence="10">
    <location>
        <begin position="189"/>
        <end position="210"/>
    </location>
</feature>
<evidence type="ECO:0000256" key="2">
    <source>
        <dbReference type="ARBA" id="ARBA00008417"/>
    </source>
</evidence>
<dbReference type="PANTHER" id="PTHR43823">
    <property type="entry name" value="SPORULATION PROTEIN YKVU"/>
    <property type="match status" value="1"/>
</dbReference>
<dbReference type="PANTHER" id="PTHR43823:SF3">
    <property type="entry name" value="MULTIDRUG EXPORT PROTEIN MEPA"/>
    <property type="match status" value="1"/>
</dbReference>
<evidence type="ECO:0000256" key="5">
    <source>
        <dbReference type="ARBA" id="ARBA00022475"/>
    </source>
</evidence>
<dbReference type="NCBIfam" id="TIGR00797">
    <property type="entry name" value="matE"/>
    <property type="match status" value="1"/>
</dbReference>
<sequence length="434" mass="46928">MNQTNSILRTFIKYVSANILGMVGLSCYILADTFFIARGVGADGLTALNLAIPAYSFVNGLGLMIGIGGATRYSIAGGRGDKTVRKTIFTQAFCFMLCLAAVFFLIGLFLPYQLAGLLGADSTILSLTGVYLRILLLFAPMFMMNNLLIAFVRNDGRPQLSMTAMLLGSFANIVLDYILIFPLQLGMAGAALATGIAPVISMLVLSRHFIRKENNFSFCRTGIHFKSIRDICSLGVSSLIVEVSSGVVMIIFNMLILKDSGNLGVAAYGILANIALVLISIFTGISQGIQPVLSSCFGKKEHGNIKKVLRYALVTSGLFALFSYGCMFFFSDPIVELFNKDKDVALHAIAVQGMHIYFTAFLFIGINIITAAYFSSIDRPGNAFLISCLRGFLLVIPLAFILSALFGLTGIWLTVPAAEALVTMVVLFLLCRSR</sequence>
<evidence type="ECO:0000256" key="10">
    <source>
        <dbReference type="SAM" id="Phobius"/>
    </source>
</evidence>
<protein>
    <recommendedName>
        <fullName evidence="3">Multidrug export protein MepA</fullName>
    </recommendedName>
</protein>
<dbReference type="InterPro" id="IPR048279">
    <property type="entry name" value="MdtK-like"/>
</dbReference>
<feature type="transmembrane region" description="Helical" evidence="10">
    <location>
        <begin position="231"/>
        <end position="257"/>
    </location>
</feature>
<dbReference type="Proteomes" id="UP000245845">
    <property type="component" value="Unassembled WGS sequence"/>
</dbReference>
<keyword evidence="6 10" id="KW-0812">Transmembrane</keyword>
<dbReference type="AlphaFoldDB" id="A0A2Y9BLF5"/>
<dbReference type="EMBL" id="QGDL01000014">
    <property type="protein sequence ID" value="PWJ23463.1"/>
    <property type="molecule type" value="Genomic_DNA"/>
</dbReference>
<gene>
    <name evidence="11" type="ORF">A8806_11489</name>
</gene>
<dbReference type="InterPro" id="IPR045070">
    <property type="entry name" value="MATE_MepA-like"/>
</dbReference>
<feature type="transmembrane region" description="Helical" evidence="10">
    <location>
        <begin position="130"/>
        <end position="152"/>
    </location>
</feature>
<feature type="transmembrane region" description="Helical" evidence="10">
    <location>
        <begin position="51"/>
        <end position="75"/>
    </location>
</feature>
<name>A0A2Y9BLF5_9FIRM</name>
<evidence type="ECO:0000256" key="8">
    <source>
        <dbReference type="ARBA" id="ARBA00023136"/>
    </source>
</evidence>
<keyword evidence="12" id="KW-1185">Reference proteome</keyword>
<comment type="caution">
    <text evidence="11">The sequence shown here is derived from an EMBL/GenBank/DDBJ whole genome shotgun (WGS) entry which is preliminary data.</text>
</comment>
<evidence type="ECO:0000256" key="3">
    <source>
        <dbReference type="ARBA" id="ARBA00022106"/>
    </source>
</evidence>
<dbReference type="PIRSF" id="PIRSF006603">
    <property type="entry name" value="DinF"/>
    <property type="match status" value="1"/>
</dbReference>
<evidence type="ECO:0000313" key="11">
    <source>
        <dbReference type="EMBL" id="PWJ23463.1"/>
    </source>
</evidence>
<organism evidence="11 12">
    <name type="scientific">Faecalicatena orotica</name>
    <dbReference type="NCBI Taxonomy" id="1544"/>
    <lineage>
        <taxon>Bacteria</taxon>
        <taxon>Bacillati</taxon>
        <taxon>Bacillota</taxon>
        <taxon>Clostridia</taxon>
        <taxon>Lachnospirales</taxon>
        <taxon>Lachnospiraceae</taxon>
        <taxon>Faecalicatena</taxon>
    </lineage>
</organism>
<feature type="transmembrane region" description="Helical" evidence="10">
    <location>
        <begin position="12"/>
        <end position="31"/>
    </location>
</feature>
<keyword evidence="9" id="KW-0046">Antibiotic resistance</keyword>
<evidence type="ECO:0000256" key="7">
    <source>
        <dbReference type="ARBA" id="ARBA00022989"/>
    </source>
</evidence>
<proteinExistence type="inferred from homology"/>
<keyword evidence="4" id="KW-0813">Transport</keyword>
<feature type="transmembrane region" description="Helical" evidence="10">
    <location>
        <begin position="411"/>
        <end position="431"/>
    </location>
</feature>
<evidence type="ECO:0000256" key="4">
    <source>
        <dbReference type="ARBA" id="ARBA00022448"/>
    </source>
</evidence>